<proteinExistence type="predicted"/>
<dbReference type="PANTHER" id="PTHR30269:SF37">
    <property type="entry name" value="MEMBRANE TRANSPORTER PROTEIN"/>
    <property type="match status" value="1"/>
</dbReference>
<keyword evidence="3" id="KW-1003">Cell membrane</keyword>
<feature type="transmembrane region" description="Helical" evidence="7">
    <location>
        <begin position="128"/>
        <end position="158"/>
    </location>
</feature>
<dbReference type="Pfam" id="PF01925">
    <property type="entry name" value="TauE"/>
    <property type="match status" value="1"/>
</dbReference>
<feature type="transmembrane region" description="Helical" evidence="7">
    <location>
        <begin position="228"/>
        <end position="249"/>
    </location>
</feature>
<reference evidence="8" key="1">
    <citation type="submission" date="2016-10" db="EMBL/GenBank/DDBJ databases">
        <authorList>
            <person name="de Groot N.N."/>
        </authorList>
    </citation>
    <scope>NUCLEOTIDE SEQUENCE</scope>
</reference>
<dbReference type="PANTHER" id="PTHR30269">
    <property type="entry name" value="TRANSMEMBRANE PROTEIN YFCA"/>
    <property type="match status" value="1"/>
</dbReference>
<keyword evidence="5 7" id="KW-1133">Transmembrane helix</keyword>
<evidence type="ECO:0000256" key="2">
    <source>
        <dbReference type="ARBA" id="ARBA00022448"/>
    </source>
</evidence>
<protein>
    <recommendedName>
        <fullName evidence="9">Membrane transporter protein</fullName>
    </recommendedName>
</protein>
<evidence type="ECO:0000256" key="7">
    <source>
        <dbReference type="SAM" id="Phobius"/>
    </source>
</evidence>
<evidence type="ECO:0000256" key="6">
    <source>
        <dbReference type="ARBA" id="ARBA00023136"/>
    </source>
</evidence>
<sequence>MSISVIILIGIILFICSTIQGAVGFAFNIFAIPLLIWSGLSLPQAITVTSIPIFMQSLTSTYKLKEYVKWKEVAIGSIFRYIGLPIGIYILTLLNSFDKNDIKQIVGIVILLIVGVQTLFKVEPKEKVGWFWTAVAFLSSGIFLGMVSMGGPPVILWVMAHRWSALQIRAFLSALFFIASPFLLALLYYNFGKELIDYFIVGFSFTPIVVLGTLLGVRLGNLLDHKKLKIIVMTLLIITSLASIISPYLR</sequence>
<keyword evidence="4 7" id="KW-0812">Transmembrane</keyword>
<evidence type="ECO:0000313" key="8">
    <source>
        <dbReference type="EMBL" id="SFV61666.1"/>
    </source>
</evidence>
<evidence type="ECO:0000256" key="5">
    <source>
        <dbReference type="ARBA" id="ARBA00022989"/>
    </source>
</evidence>
<feature type="transmembrane region" description="Helical" evidence="7">
    <location>
        <begin position="195"/>
        <end position="216"/>
    </location>
</feature>
<evidence type="ECO:0008006" key="9">
    <source>
        <dbReference type="Google" id="ProtNLM"/>
    </source>
</evidence>
<dbReference type="InterPro" id="IPR052017">
    <property type="entry name" value="TSUP"/>
</dbReference>
<evidence type="ECO:0000256" key="3">
    <source>
        <dbReference type="ARBA" id="ARBA00022475"/>
    </source>
</evidence>
<accession>A0A1W1C7B1</accession>
<evidence type="ECO:0000256" key="1">
    <source>
        <dbReference type="ARBA" id="ARBA00004651"/>
    </source>
</evidence>
<dbReference type="GO" id="GO:0005886">
    <property type="term" value="C:plasma membrane"/>
    <property type="evidence" value="ECO:0007669"/>
    <property type="project" value="UniProtKB-SubCell"/>
</dbReference>
<keyword evidence="6 7" id="KW-0472">Membrane</keyword>
<feature type="transmembrane region" description="Helical" evidence="7">
    <location>
        <begin position="74"/>
        <end position="93"/>
    </location>
</feature>
<dbReference type="InterPro" id="IPR002781">
    <property type="entry name" value="TM_pro_TauE-like"/>
</dbReference>
<name>A0A1W1C7B1_9ZZZZ</name>
<organism evidence="8">
    <name type="scientific">hydrothermal vent metagenome</name>
    <dbReference type="NCBI Taxonomy" id="652676"/>
    <lineage>
        <taxon>unclassified sequences</taxon>
        <taxon>metagenomes</taxon>
        <taxon>ecological metagenomes</taxon>
    </lineage>
</organism>
<feature type="transmembrane region" description="Helical" evidence="7">
    <location>
        <begin position="170"/>
        <end position="189"/>
    </location>
</feature>
<keyword evidence="2" id="KW-0813">Transport</keyword>
<feature type="transmembrane region" description="Helical" evidence="7">
    <location>
        <begin position="105"/>
        <end position="122"/>
    </location>
</feature>
<dbReference type="AlphaFoldDB" id="A0A1W1C7B1"/>
<comment type="subcellular location">
    <subcellularLocation>
        <location evidence="1">Cell membrane</location>
        <topology evidence="1">Multi-pass membrane protein</topology>
    </subcellularLocation>
</comment>
<feature type="transmembrane region" description="Helical" evidence="7">
    <location>
        <begin position="34"/>
        <end position="54"/>
    </location>
</feature>
<dbReference type="EMBL" id="FPHB01000054">
    <property type="protein sequence ID" value="SFV61666.1"/>
    <property type="molecule type" value="Genomic_DNA"/>
</dbReference>
<evidence type="ECO:0000256" key="4">
    <source>
        <dbReference type="ARBA" id="ARBA00022692"/>
    </source>
</evidence>
<feature type="transmembrane region" description="Helical" evidence="7">
    <location>
        <begin position="6"/>
        <end position="27"/>
    </location>
</feature>
<gene>
    <name evidence="8" type="ORF">MNB_SM-7-671</name>
</gene>